<keyword evidence="9" id="KW-0444">Lipid biosynthesis</keyword>
<dbReference type="PROSITE" id="PS01315">
    <property type="entry name" value="CDS"/>
    <property type="match status" value="1"/>
</dbReference>
<keyword evidence="10 18" id="KW-0808">Transferase</keyword>
<evidence type="ECO:0000256" key="4">
    <source>
        <dbReference type="ARBA" id="ARBA00005189"/>
    </source>
</evidence>
<dbReference type="GO" id="GO:0005886">
    <property type="term" value="C:plasma membrane"/>
    <property type="evidence" value="ECO:0007669"/>
    <property type="project" value="UniProtKB-SubCell"/>
</dbReference>
<evidence type="ECO:0000313" key="20">
    <source>
        <dbReference type="EMBL" id="AIT61357.1"/>
    </source>
</evidence>
<evidence type="ECO:0000256" key="11">
    <source>
        <dbReference type="ARBA" id="ARBA00022692"/>
    </source>
</evidence>
<dbReference type="GO" id="GO:0004605">
    <property type="term" value="F:phosphatidate cytidylyltransferase activity"/>
    <property type="evidence" value="ECO:0007669"/>
    <property type="project" value="UniProtKB-EC"/>
</dbReference>
<reference evidence="20 21" key="1">
    <citation type="submission" date="2013-09" db="EMBL/GenBank/DDBJ databases">
        <title>Complete genome sequence of Corynebacterium doosanense CAU 212(T) (=DSM 45436(T)), isolated from activated sludge.</title>
        <authorList>
            <person name="Schaffert L."/>
            <person name="Albersmeier A."/>
            <person name="Kalinowski J."/>
            <person name="Ruckert C."/>
        </authorList>
    </citation>
    <scope>NUCLEOTIDE SEQUENCE [LARGE SCALE GENOMIC DNA]</scope>
    <source>
        <strain evidence="20 21">CAU 212</strain>
    </source>
</reference>
<keyword evidence="8" id="KW-1003">Cell membrane</keyword>
<evidence type="ECO:0000256" key="13">
    <source>
        <dbReference type="ARBA" id="ARBA00022989"/>
    </source>
</evidence>
<evidence type="ECO:0000256" key="18">
    <source>
        <dbReference type="RuleBase" id="RU003938"/>
    </source>
</evidence>
<comment type="catalytic activity">
    <reaction evidence="1 18">
        <text>a 1,2-diacyl-sn-glycero-3-phosphate + CTP + H(+) = a CDP-1,2-diacyl-sn-glycerol + diphosphate</text>
        <dbReference type="Rhea" id="RHEA:16229"/>
        <dbReference type="ChEBI" id="CHEBI:15378"/>
        <dbReference type="ChEBI" id="CHEBI:33019"/>
        <dbReference type="ChEBI" id="CHEBI:37563"/>
        <dbReference type="ChEBI" id="CHEBI:58332"/>
        <dbReference type="ChEBI" id="CHEBI:58608"/>
        <dbReference type="EC" id="2.7.7.41"/>
    </reaction>
</comment>
<evidence type="ECO:0000256" key="7">
    <source>
        <dbReference type="ARBA" id="ARBA00019373"/>
    </source>
</evidence>
<evidence type="ECO:0000256" key="1">
    <source>
        <dbReference type="ARBA" id="ARBA00001698"/>
    </source>
</evidence>
<dbReference type="PANTHER" id="PTHR46382:SF1">
    <property type="entry name" value="PHOSPHATIDATE CYTIDYLYLTRANSFERASE"/>
    <property type="match status" value="1"/>
</dbReference>
<evidence type="ECO:0000256" key="15">
    <source>
        <dbReference type="ARBA" id="ARBA00023136"/>
    </source>
</evidence>
<keyword evidence="12 18" id="KW-0548">Nucleotidyltransferase</keyword>
<sequence>MSRGISVESFPKPRNNAGRDLPVAISVAVFLGLLVILSVWIGPFAWYPLVAAAVALGMWEVITRLREHSYVLPRSMTMLLGQLIVWLSWPFGATGVLGGFTIAVLFLMFGRLFHHGRKIAPQNYLRDTAVGIFVLAWIPMFGAFAAMLSLMSRLNVPTSYYIITFMVCVIASDTGGYIAGVFFGSRPMAPAVSPKKSWEGAVGSLFAGIVAGVLTVTFLLGEPWWLGVILGAALVVCATMGDLVESQFKREIHIKDMSGLLPGHGGLMDRLDGMLPSAAVTWLVLSALSTGV</sequence>
<proteinExistence type="inferred from homology"/>
<accession>A0A097IGY1</accession>
<dbReference type="PANTHER" id="PTHR46382">
    <property type="entry name" value="PHOSPHATIDATE CYTIDYLYLTRANSFERASE"/>
    <property type="match status" value="1"/>
</dbReference>
<dbReference type="eggNOG" id="COG0575">
    <property type="taxonomic scope" value="Bacteria"/>
</dbReference>
<evidence type="ECO:0000256" key="3">
    <source>
        <dbReference type="ARBA" id="ARBA00005119"/>
    </source>
</evidence>
<dbReference type="STRING" id="558173.CDOO_08855"/>
<evidence type="ECO:0000256" key="16">
    <source>
        <dbReference type="ARBA" id="ARBA00023209"/>
    </source>
</evidence>
<evidence type="ECO:0000256" key="6">
    <source>
        <dbReference type="ARBA" id="ARBA00012487"/>
    </source>
</evidence>
<keyword evidence="13 19" id="KW-1133">Transmembrane helix</keyword>
<evidence type="ECO:0000256" key="9">
    <source>
        <dbReference type="ARBA" id="ARBA00022516"/>
    </source>
</evidence>
<protein>
    <recommendedName>
        <fullName evidence="7 18">Phosphatidate cytidylyltransferase</fullName>
        <ecNumber evidence="6 18">2.7.7.41</ecNumber>
    </recommendedName>
</protein>
<feature type="transmembrane region" description="Helical" evidence="19">
    <location>
        <begin position="21"/>
        <end position="40"/>
    </location>
</feature>
<feature type="transmembrane region" description="Helical" evidence="19">
    <location>
        <begin position="224"/>
        <end position="244"/>
    </location>
</feature>
<evidence type="ECO:0000256" key="19">
    <source>
        <dbReference type="SAM" id="Phobius"/>
    </source>
</evidence>
<keyword evidence="16" id="KW-0594">Phospholipid biosynthesis</keyword>
<evidence type="ECO:0000256" key="2">
    <source>
        <dbReference type="ARBA" id="ARBA00004651"/>
    </source>
</evidence>
<evidence type="ECO:0000256" key="10">
    <source>
        <dbReference type="ARBA" id="ARBA00022679"/>
    </source>
</evidence>
<dbReference type="InterPro" id="IPR000374">
    <property type="entry name" value="PC_trans"/>
</dbReference>
<evidence type="ECO:0000256" key="17">
    <source>
        <dbReference type="ARBA" id="ARBA00023264"/>
    </source>
</evidence>
<gene>
    <name evidence="20" type="ORF">CDOO_08855</name>
</gene>
<evidence type="ECO:0000256" key="8">
    <source>
        <dbReference type="ARBA" id="ARBA00022475"/>
    </source>
</evidence>
<dbReference type="HOGENOM" id="CLU_037294_0_0_11"/>
<dbReference type="GO" id="GO:0016024">
    <property type="term" value="P:CDP-diacylglycerol biosynthetic process"/>
    <property type="evidence" value="ECO:0007669"/>
    <property type="project" value="UniProtKB-UniPathway"/>
</dbReference>
<comment type="similarity">
    <text evidence="5 18">Belongs to the CDS family.</text>
</comment>
<dbReference type="KEGG" id="cdo:CDOO_08855"/>
<comment type="pathway">
    <text evidence="3 18">Phospholipid metabolism; CDP-diacylglycerol biosynthesis; CDP-diacylglycerol from sn-glycerol 3-phosphate: step 3/3.</text>
</comment>
<dbReference type="EMBL" id="CP006764">
    <property type="protein sequence ID" value="AIT61357.1"/>
    <property type="molecule type" value="Genomic_DNA"/>
</dbReference>
<keyword evidence="11 18" id="KW-0812">Transmembrane</keyword>
<name>A0A097IGY1_9CORY</name>
<feature type="transmembrane region" description="Helical" evidence="19">
    <location>
        <begin position="125"/>
        <end position="148"/>
    </location>
</feature>
<evidence type="ECO:0000313" key="21">
    <source>
        <dbReference type="Proteomes" id="UP000029914"/>
    </source>
</evidence>
<feature type="transmembrane region" description="Helical" evidence="19">
    <location>
        <begin position="197"/>
        <end position="218"/>
    </location>
</feature>
<dbReference type="Proteomes" id="UP000029914">
    <property type="component" value="Chromosome"/>
</dbReference>
<keyword evidence="17" id="KW-1208">Phospholipid metabolism</keyword>
<evidence type="ECO:0000256" key="5">
    <source>
        <dbReference type="ARBA" id="ARBA00010185"/>
    </source>
</evidence>
<evidence type="ECO:0000256" key="12">
    <source>
        <dbReference type="ARBA" id="ARBA00022695"/>
    </source>
</evidence>
<organism evidence="20 21">
    <name type="scientific">Corynebacterium doosanense CAU 212 = DSM 45436</name>
    <dbReference type="NCBI Taxonomy" id="558173"/>
    <lineage>
        <taxon>Bacteria</taxon>
        <taxon>Bacillati</taxon>
        <taxon>Actinomycetota</taxon>
        <taxon>Actinomycetes</taxon>
        <taxon>Mycobacteriales</taxon>
        <taxon>Corynebacteriaceae</taxon>
        <taxon>Corynebacterium</taxon>
    </lineage>
</organism>
<dbReference type="UniPathway" id="UPA00557">
    <property type="reaction ID" value="UER00614"/>
</dbReference>
<comment type="pathway">
    <text evidence="4">Lipid metabolism.</text>
</comment>
<evidence type="ECO:0000256" key="14">
    <source>
        <dbReference type="ARBA" id="ARBA00023098"/>
    </source>
</evidence>
<dbReference type="AlphaFoldDB" id="A0A097IGY1"/>
<feature type="transmembrane region" description="Helical" evidence="19">
    <location>
        <begin position="160"/>
        <end position="185"/>
    </location>
</feature>
<keyword evidence="14" id="KW-0443">Lipid metabolism</keyword>
<dbReference type="EC" id="2.7.7.41" evidence="6 18"/>
<dbReference type="Pfam" id="PF01148">
    <property type="entry name" value="CTP_transf_1"/>
    <property type="match status" value="1"/>
</dbReference>
<keyword evidence="21" id="KW-1185">Reference proteome</keyword>
<keyword evidence="15 19" id="KW-0472">Membrane</keyword>
<comment type="subcellular location">
    <subcellularLocation>
        <location evidence="2">Cell membrane</location>
        <topology evidence="2">Multi-pass membrane protein</topology>
    </subcellularLocation>
</comment>
<feature type="transmembrane region" description="Helical" evidence="19">
    <location>
        <begin position="95"/>
        <end position="113"/>
    </location>
</feature>